<dbReference type="EMBL" id="JAHBBH010000007">
    <property type="protein sequence ID" value="MBW3092073.1"/>
    <property type="molecule type" value="Genomic_DNA"/>
</dbReference>
<comment type="caution">
    <text evidence="1">The sequence shown here is derived from an EMBL/GenBank/DDBJ whole genome shotgun (WGS) entry which is preliminary data.</text>
</comment>
<evidence type="ECO:0000313" key="2">
    <source>
        <dbReference type="Proteomes" id="UP000700815"/>
    </source>
</evidence>
<dbReference type="InterPro" id="IPR043750">
    <property type="entry name" value="DUF5695"/>
</dbReference>
<feature type="non-terminal residue" evidence="1">
    <location>
        <position position="503"/>
    </location>
</feature>
<reference evidence="1 2" key="1">
    <citation type="submission" date="2021-05" db="EMBL/GenBank/DDBJ databases">
        <title>Phylogenetic classification of ten novel species belonging to the genus Bifidobacterium comprising B. colchicus sp. nov., B. abeli sp. nov., B. bicoloris sp. nov., B. guerezis sp. nov., B. rosaliae sp. nov., B. santillanensis sp. nov., B. argentati sp. nov., B. amazzoni sp. nov., B. pluviali sp. nov., and B. pinnaculum sp. nov.</title>
        <authorList>
            <person name="Lugli G.A."/>
            <person name="Ruiz Garcia L."/>
            <person name="Margolles A."/>
            <person name="Ventura M."/>
        </authorList>
    </citation>
    <scope>NUCLEOTIDE SEQUENCE [LARGE SCALE GENOMIC DNA]</scope>
    <source>
        <strain evidence="1 2">82T10</strain>
    </source>
</reference>
<sequence length="503" mass="53344">MGGGRIIWRIGGLDATFDAERAAWTSLRGVDDADGTEFLVTPDEFPGFDGPDARWLGSLTIDVAETAGDGAGELGAGDVNADASAVDGSARNPSDTAGRSARTIHTAALDGLRTVDYPDASTIDVRIESGDETAGLAIAERFRKRDDDVEWTIELENASDRPVTIGRLGVPLLMNQFFRGDDAFKYEQCVLRHMCLIGRHSWAYWQKSSGAMPLLLVALTGRTSAHSFTVDHDPRWQRGGGPGSTFEGAVELNLVDRPSAAFPRACGPLTLAAGERKRFTLAIAMRDSYDEAWDWLAAVGGFMLESRPGMVVPVGQDAEITIRSATRPTLVAESGEDYAGDVTEIVPCGIGRADDGRDAEGMCGEATGLGKSVADDVAGGAGAAGRNGDIVCGDATVGGVRRWRATVRLGGYGRRVFHVKLDGDDSAEEDALSECGVGDGVDRDAIGAADGAVDGGGCMDNVSRETFFGIEPPETIYRKQNAFVARNQWETDPADPCYHGLLM</sequence>
<dbReference type="Proteomes" id="UP000700815">
    <property type="component" value="Unassembled WGS sequence"/>
</dbReference>
<organism evidence="1 2">
    <name type="scientific">Bifidobacterium miconis</name>
    <dbReference type="NCBI Taxonomy" id="2834435"/>
    <lineage>
        <taxon>Bacteria</taxon>
        <taxon>Bacillati</taxon>
        <taxon>Actinomycetota</taxon>
        <taxon>Actinomycetes</taxon>
        <taxon>Bifidobacteriales</taxon>
        <taxon>Bifidobacteriaceae</taxon>
        <taxon>Bifidobacterium</taxon>
    </lineage>
</organism>
<gene>
    <name evidence="1" type="ORF">KIH79_03705</name>
</gene>
<name>A0ABS6WDE1_9BIFI</name>
<dbReference type="Pfam" id="PF18951">
    <property type="entry name" value="DUF5695"/>
    <property type="match status" value="1"/>
</dbReference>
<keyword evidence="2" id="KW-1185">Reference proteome</keyword>
<dbReference type="RefSeq" id="WP_219058177.1">
    <property type="nucleotide sequence ID" value="NZ_JAHBBH010000007.1"/>
</dbReference>
<accession>A0ABS6WDE1</accession>
<evidence type="ECO:0000313" key="1">
    <source>
        <dbReference type="EMBL" id="MBW3092073.1"/>
    </source>
</evidence>
<protein>
    <submittedName>
        <fullName evidence="1">Uncharacterized protein</fullName>
    </submittedName>
</protein>
<proteinExistence type="predicted"/>